<feature type="chain" id="PRO_5041202080" evidence="2">
    <location>
        <begin position="24"/>
        <end position="267"/>
    </location>
</feature>
<organism evidence="3 4">
    <name type="scientific">Mesorhabditis spiculigera</name>
    <dbReference type="NCBI Taxonomy" id="96644"/>
    <lineage>
        <taxon>Eukaryota</taxon>
        <taxon>Metazoa</taxon>
        <taxon>Ecdysozoa</taxon>
        <taxon>Nematoda</taxon>
        <taxon>Chromadorea</taxon>
        <taxon>Rhabditida</taxon>
        <taxon>Rhabditina</taxon>
        <taxon>Rhabditomorpha</taxon>
        <taxon>Rhabditoidea</taxon>
        <taxon>Rhabditidae</taxon>
        <taxon>Mesorhabditinae</taxon>
        <taxon>Mesorhabditis</taxon>
    </lineage>
</organism>
<comment type="caution">
    <text evidence="3">The sequence shown here is derived from an EMBL/GenBank/DDBJ whole genome shotgun (WGS) entry which is preliminary data.</text>
</comment>
<feature type="non-terminal residue" evidence="3">
    <location>
        <position position="1"/>
    </location>
</feature>
<evidence type="ECO:0000256" key="2">
    <source>
        <dbReference type="SAM" id="SignalP"/>
    </source>
</evidence>
<evidence type="ECO:0000313" key="3">
    <source>
        <dbReference type="EMBL" id="CAJ0581572.1"/>
    </source>
</evidence>
<keyword evidence="2" id="KW-0732">Signal</keyword>
<gene>
    <name evidence="3" type="ORF">MSPICULIGERA_LOCUS19729</name>
</gene>
<keyword evidence="4" id="KW-1185">Reference proteome</keyword>
<feature type="compositionally biased region" description="Basic residues" evidence="1">
    <location>
        <begin position="254"/>
        <end position="267"/>
    </location>
</feature>
<reference evidence="3" key="1">
    <citation type="submission" date="2023-06" db="EMBL/GenBank/DDBJ databases">
        <authorList>
            <person name="Delattre M."/>
        </authorList>
    </citation>
    <scope>NUCLEOTIDE SEQUENCE</scope>
    <source>
        <strain evidence="3">AF72</strain>
    </source>
</reference>
<evidence type="ECO:0000256" key="1">
    <source>
        <dbReference type="SAM" id="MobiDB-lite"/>
    </source>
</evidence>
<feature type="signal peptide" evidence="2">
    <location>
        <begin position="1"/>
        <end position="23"/>
    </location>
</feature>
<accession>A0AA36D5P5</accession>
<name>A0AA36D5P5_9BILA</name>
<sequence length="267" mass="29463">MVLSDAIVRWTVLFLAASPFCHGQQRQSLPSLLDPGKAYLIKQYVDSITAYGPGLGVYTPYSYVDISYDNLPGIGKFPLPGKEGTASRLGISPFYPPNGNPGNPFPPLYKARPLPPHIPEPIDVIAVPLDEEALHGEPLFPPELTLPGETRETDLEAERPTEEKTPDEHEPPTNPFGELKSVPETSATFEDGVRANFLKDGVASPRARRYRDTEWVAEPDVLFQDDASERNTQGAAIEADLNAQPQKSPTEPKIRKKRVKRRAMLLG</sequence>
<dbReference type="EMBL" id="CATQJA010002663">
    <property type="protein sequence ID" value="CAJ0581572.1"/>
    <property type="molecule type" value="Genomic_DNA"/>
</dbReference>
<protein>
    <submittedName>
        <fullName evidence="3">Uncharacterized protein</fullName>
    </submittedName>
</protein>
<dbReference type="Proteomes" id="UP001177023">
    <property type="component" value="Unassembled WGS sequence"/>
</dbReference>
<feature type="compositionally biased region" description="Basic and acidic residues" evidence="1">
    <location>
        <begin position="149"/>
        <end position="171"/>
    </location>
</feature>
<proteinExistence type="predicted"/>
<dbReference type="AlphaFoldDB" id="A0AA36D5P5"/>
<feature type="region of interest" description="Disordered" evidence="1">
    <location>
        <begin position="137"/>
        <end position="181"/>
    </location>
</feature>
<feature type="region of interest" description="Disordered" evidence="1">
    <location>
        <begin position="221"/>
        <end position="267"/>
    </location>
</feature>
<evidence type="ECO:0000313" key="4">
    <source>
        <dbReference type="Proteomes" id="UP001177023"/>
    </source>
</evidence>